<sequence>MGAVTDAPLVRKTSTRLSDGRVLHYFDDSGPYPSDRATRALTDPRPPSPRVPPGEPRWDARTGEWVTIAAARMDRTHLPGPGSNPLAPSTGLQHTEIPAHDYDVVVFENRFPALPRCEVVCYSPDPAMTVGSLPPRRMRTVIEAWADRTAVLGAAPGVEQVFCFENRGVETGVTLTHPHGQIYPYPFVPREAATVVRRMREHRAATGGNLLRERMLDELAAGTRVVVSGRHWAAYVPRAARWPVEVEVAPLRDVPDLCALGDDERAELAVLYPELMARLDRYFAADDGTPIPLPYIAAWYQAPTTADDRDFRLHLRIMSMRRSPGKLKYLAGSESAMGAWINDAVPEEIAARLREAAR</sequence>
<dbReference type="UniPathway" id="UPA00214"/>
<protein>
    <recommendedName>
        <fullName evidence="6 13">Galactose-1-phosphate uridylyltransferase</fullName>
        <ecNumber evidence="5 13">2.7.7.12</ecNumber>
    </recommendedName>
</protein>
<evidence type="ECO:0000256" key="14">
    <source>
        <dbReference type="PIRSR" id="PIRSR000808-1"/>
    </source>
</evidence>
<evidence type="ECO:0000256" key="16">
    <source>
        <dbReference type="SAM" id="MobiDB-lite"/>
    </source>
</evidence>
<reference evidence="19 20" key="1">
    <citation type="submission" date="2019-07" db="EMBL/GenBank/DDBJ databases">
        <title>Tomitella cavernea sp. nov., an actinomycete isolated from soil.</title>
        <authorList>
            <person name="Cheng J."/>
        </authorList>
    </citation>
    <scope>NUCLEOTIDE SEQUENCE [LARGE SCALE GENOMIC DNA]</scope>
    <source>
        <strain evidence="19 20">HY188</strain>
    </source>
</reference>
<name>A0A516X3M3_9ACTN</name>
<dbReference type="Pfam" id="PF01087">
    <property type="entry name" value="GalP_UDP_transf"/>
    <property type="match status" value="1"/>
</dbReference>
<evidence type="ECO:0000256" key="5">
    <source>
        <dbReference type="ARBA" id="ARBA00012384"/>
    </source>
</evidence>
<evidence type="ECO:0000259" key="18">
    <source>
        <dbReference type="Pfam" id="PF02744"/>
    </source>
</evidence>
<evidence type="ECO:0000256" key="4">
    <source>
        <dbReference type="ARBA" id="ARBA00010951"/>
    </source>
</evidence>
<evidence type="ECO:0000259" key="17">
    <source>
        <dbReference type="Pfam" id="PF01087"/>
    </source>
</evidence>
<keyword evidence="12 15" id="KW-0119">Carbohydrate metabolism</keyword>
<dbReference type="GO" id="GO:0008270">
    <property type="term" value="F:zinc ion binding"/>
    <property type="evidence" value="ECO:0007669"/>
    <property type="project" value="InterPro"/>
</dbReference>
<proteinExistence type="inferred from homology"/>
<comment type="pathway">
    <text evidence="3 15">Carbohydrate metabolism; galactose metabolism.</text>
</comment>
<dbReference type="EMBL" id="CP041765">
    <property type="protein sequence ID" value="QDQ97679.1"/>
    <property type="molecule type" value="Genomic_DNA"/>
</dbReference>
<dbReference type="InterPro" id="IPR005850">
    <property type="entry name" value="GalP_Utransf_C"/>
</dbReference>
<evidence type="ECO:0000256" key="13">
    <source>
        <dbReference type="NCBIfam" id="TIGR00209"/>
    </source>
</evidence>
<dbReference type="GO" id="GO:0005737">
    <property type="term" value="C:cytoplasm"/>
    <property type="evidence" value="ECO:0007669"/>
    <property type="project" value="TreeGrafter"/>
</dbReference>
<dbReference type="InterPro" id="IPR036265">
    <property type="entry name" value="HIT-like_sf"/>
</dbReference>
<dbReference type="InterPro" id="IPR001937">
    <property type="entry name" value="GalP_UDPtransf1"/>
</dbReference>
<dbReference type="InterPro" id="IPR019779">
    <property type="entry name" value="GalP_UDPtransf1_His-AS"/>
</dbReference>
<dbReference type="Proteomes" id="UP000317344">
    <property type="component" value="Chromosome"/>
</dbReference>
<evidence type="ECO:0000313" key="20">
    <source>
        <dbReference type="Proteomes" id="UP000317344"/>
    </source>
</evidence>
<evidence type="ECO:0000256" key="11">
    <source>
        <dbReference type="ARBA" id="ARBA00023144"/>
    </source>
</evidence>
<keyword evidence="8 15" id="KW-0548">Nucleotidyltransferase</keyword>
<dbReference type="NCBIfam" id="TIGR00209">
    <property type="entry name" value="galT_1"/>
    <property type="match status" value="1"/>
</dbReference>
<dbReference type="Gene3D" id="3.30.428.10">
    <property type="entry name" value="HIT-like"/>
    <property type="match status" value="2"/>
</dbReference>
<evidence type="ECO:0000256" key="9">
    <source>
        <dbReference type="ARBA" id="ARBA00022723"/>
    </source>
</evidence>
<evidence type="ECO:0000256" key="12">
    <source>
        <dbReference type="ARBA" id="ARBA00023277"/>
    </source>
</evidence>
<keyword evidence="10" id="KW-0862">Zinc</keyword>
<feature type="active site" description="Tele-UMP-histidine intermediate" evidence="14">
    <location>
        <position position="179"/>
    </location>
</feature>
<dbReference type="KEGG" id="toy:FO059_10530"/>
<dbReference type="PANTHER" id="PTHR11943:SF1">
    <property type="entry name" value="GALACTOSE-1-PHOSPHATE URIDYLYLTRANSFERASE"/>
    <property type="match status" value="1"/>
</dbReference>
<dbReference type="GO" id="GO:0008108">
    <property type="term" value="F:UDP-glucose:hexose-1-phosphate uridylyltransferase activity"/>
    <property type="evidence" value="ECO:0007669"/>
    <property type="project" value="UniProtKB-UniRule"/>
</dbReference>
<keyword evidence="9 15" id="KW-0479">Metal-binding</keyword>
<evidence type="ECO:0000256" key="7">
    <source>
        <dbReference type="ARBA" id="ARBA00022679"/>
    </source>
</evidence>
<evidence type="ECO:0000256" key="3">
    <source>
        <dbReference type="ARBA" id="ARBA00004947"/>
    </source>
</evidence>
<dbReference type="OrthoDB" id="9769064at2"/>
<dbReference type="AlphaFoldDB" id="A0A516X3M3"/>
<dbReference type="PROSITE" id="PS00117">
    <property type="entry name" value="GAL_P_UDP_TRANSF_I"/>
    <property type="match status" value="1"/>
</dbReference>
<keyword evidence="7 15" id="KW-0808">Transferase</keyword>
<feature type="compositionally biased region" description="Pro residues" evidence="16">
    <location>
        <begin position="44"/>
        <end position="55"/>
    </location>
</feature>
<evidence type="ECO:0000256" key="1">
    <source>
        <dbReference type="ARBA" id="ARBA00001107"/>
    </source>
</evidence>
<reference evidence="19 20" key="2">
    <citation type="submission" date="2019-07" db="EMBL/GenBank/DDBJ databases">
        <authorList>
            <person name="Huang Y."/>
        </authorList>
    </citation>
    <scope>NUCLEOTIDE SEQUENCE [LARGE SCALE GENOMIC DNA]</scope>
    <source>
        <strain evidence="19 20">HY188</strain>
    </source>
</reference>
<comment type="cofactor">
    <cofactor evidence="2">
        <name>Zn(2+)</name>
        <dbReference type="ChEBI" id="CHEBI:29105"/>
    </cofactor>
</comment>
<dbReference type="RefSeq" id="WP_143908610.1">
    <property type="nucleotide sequence ID" value="NZ_CP041765.1"/>
</dbReference>
<organism evidence="19 20">
    <name type="scientific">Tomitella fengzijianii</name>
    <dbReference type="NCBI Taxonomy" id="2597660"/>
    <lineage>
        <taxon>Bacteria</taxon>
        <taxon>Bacillati</taxon>
        <taxon>Actinomycetota</taxon>
        <taxon>Actinomycetes</taxon>
        <taxon>Mycobacteriales</taxon>
        <taxon>Tomitella</taxon>
    </lineage>
</organism>
<keyword evidence="20" id="KW-1185">Reference proteome</keyword>
<dbReference type="GO" id="GO:0033499">
    <property type="term" value="P:galactose catabolic process via UDP-galactose, Leloir pathway"/>
    <property type="evidence" value="ECO:0007669"/>
    <property type="project" value="TreeGrafter"/>
</dbReference>
<evidence type="ECO:0000256" key="15">
    <source>
        <dbReference type="RuleBase" id="RU000506"/>
    </source>
</evidence>
<gene>
    <name evidence="19" type="primary">galT</name>
    <name evidence="19" type="ORF">FO059_10530</name>
</gene>
<comment type="similarity">
    <text evidence="4 15">Belongs to the galactose-1-phosphate uridylyltransferase type 1 family.</text>
</comment>
<evidence type="ECO:0000256" key="2">
    <source>
        <dbReference type="ARBA" id="ARBA00001947"/>
    </source>
</evidence>
<dbReference type="PANTHER" id="PTHR11943">
    <property type="entry name" value="GALACTOSE-1-PHOSPHATE URIDYLYLTRANSFERASE"/>
    <property type="match status" value="1"/>
</dbReference>
<evidence type="ECO:0000256" key="10">
    <source>
        <dbReference type="ARBA" id="ARBA00022833"/>
    </source>
</evidence>
<evidence type="ECO:0000256" key="6">
    <source>
        <dbReference type="ARBA" id="ARBA00016340"/>
    </source>
</evidence>
<feature type="domain" description="Galactose-1-phosphate uridyl transferase C-terminal" evidence="18">
    <location>
        <begin position="200"/>
        <end position="354"/>
    </location>
</feature>
<accession>A0A516X3M3</accession>
<evidence type="ECO:0000313" key="19">
    <source>
        <dbReference type="EMBL" id="QDQ97679.1"/>
    </source>
</evidence>
<evidence type="ECO:0000256" key="8">
    <source>
        <dbReference type="ARBA" id="ARBA00022695"/>
    </source>
</evidence>
<dbReference type="SUPFAM" id="SSF54197">
    <property type="entry name" value="HIT-like"/>
    <property type="match status" value="2"/>
</dbReference>
<dbReference type="PIRSF" id="PIRSF000808">
    <property type="entry name" value="GalT"/>
    <property type="match status" value="1"/>
</dbReference>
<dbReference type="Pfam" id="PF02744">
    <property type="entry name" value="GalP_UDP_tr_C"/>
    <property type="match status" value="1"/>
</dbReference>
<dbReference type="EC" id="2.7.7.12" evidence="5 13"/>
<dbReference type="InterPro" id="IPR005849">
    <property type="entry name" value="GalP_Utransf_N"/>
</dbReference>
<keyword evidence="11 15" id="KW-0299">Galactose metabolism</keyword>
<feature type="domain" description="Galactose-1-phosphate uridyl transferase N-terminal" evidence="17">
    <location>
        <begin position="116"/>
        <end position="189"/>
    </location>
</feature>
<comment type="catalytic activity">
    <reaction evidence="1 15">
        <text>alpha-D-galactose 1-phosphate + UDP-alpha-D-glucose = alpha-D-glucose 1-phosphate + UDP-alpha-D-galactose</text>
        <dbReference type="Rhea" id="RHEA:13989"/>
        <dbReference type="ChEBI" id="CHEBI:58336"/>
        <dbReference type="ChEBI" id="CHEBI:58601"/>
        <dbReference type="ChEBI" id="CHEBI:58885"/>
        <dbReference type="ChEBI" id="CHEBI:66914"/>
        <dbReference type="EC" id="2.7.7.12"/>
    </reaction>
</comment>
<feature type="region of interest" description="Disordered" evidence="16">
    <location>
        <begin position="26"/>
        <end position="59"/>
    </location>
</feature>